<dbReference type="RefSeq" id="WP_007087541.1">
    <property type="nucleotide sequence ID" value="NZ_AJLS01000141.1"/>
</dbReference>
<dbReference type="GO" id="GO:0046872">
    <property type="term" value="F:metal ion binding"/>
    <property type="evidence" value="ECO:0007669"/>
    <property type="project" value="InterPro"/>
</dbReference>
<dbReference type="Gene3D" id="2.60.40.380">
    <property type="entry name" value="Purple acid phosphatase-like, N-terminal"/>
    <property type="match status" value="1"/>
</dbReference>
<dbReference type="InterPro" id="IPR029052">
    <property type="entry name" value="Metallo-depent_PP-like"/>
</dbReference>
<keyword evidence="7" id="KW-1185">Reference proteome</keyword>
<evidence type="ECO:0000259" key="3">
    <source>
        <dbReference type="Pfam" id="PF00149"/>
    </source>
</evidence>
<dbReference type="Proteomes" id="UP000006316">
    <property type="component" value="Unassembled WGS sequence"/>
</dbReference>
<dbReference type="InterPro" id="IPR004843">
    <property type="entry name" value="Calcineurin-like_PHP"/>
</dbReference>
<feature type="chain" id="PRO_5003894089" evidence="2">
    <location>
        <begin position="35"/>
        <end position="617"/>
    </location>
</feature>
<comment type="caution">
    <text evidence="6">The sequence shown here is derived from an EMBL/GenBank/DDBJ whole genome shotgun (WGS) entry which is preliminary data.</text>
</comment>
<evidence type="ECO:0000259" key="5">
    <source>
        <dbReference type="Pfam" id="PF22888"/>
    </source>
</evidence>
<evidence type="ECO:0000256" key="1">
    <source>
        <dbReference type="ARBA" id="ARBA00022729"/>
    </source>
</evidence>
<evidence type="ECO:0000313" key="6">
    <source>
        <dbReference type="EMBL" id="EKN64756.1"/>
    </source>
</evidence>
<reference evidence="6 7" key="1">
    <citation type="journal article" date="2012" name="Front. Microbiol.">
        <title>Redundancy and modularity in membrane-associated dissimilatory nitrate reduction in Bacillus.</title>
        <authorList>
            <person name="Heylen K."/>
            <person name="Keltjens J."/>
        </authorList>
    </citation>
    <scope>NUCLEOTIDE SEQUENCE [LARGE SCALE GENOMIC DNA]</scope>
    <source>
        <strain evidence="7">LMG 21833T</strain>
    </source>
</reference>
<feature type="domain" description="Purple acid phosphatase N-terminal" evidence="4">
    <location>
        <begin position="55"/>
        <end position="147"/>
    </location>
</feature>
<keyword evidence="1 2" id="KW-0732">Signal</keyword>
<dbReference type="InterPro" id="IPR008963">
    <property type="entry name" value="Purple_acid_Pase-like_N"/>
</dbReference>
<dbReference type="PANTHER" id="PTHR45867:SF3">
    <property type="entry name" value="ACID PHOSPHATASE TYPE 7"/>
    <property type="match status" value="1"/>
</dbReference>
<dbReference type="Pfam" id="PF00149">
    <property type="entry name" value="Metallophos"/>
    <property type="match status" value="1"/>
</dbReference>
<sequence>MRRGFNKKSGDRLLSIAMASAIVFSGWTSVRAGAAEPITPVINTLSNYAVTDLGLTPGKNESELNLTWYTPRNPGTAVVQIAEKSNMNGSEFPADKAMTFNGKANDAVPDFSTNKVTVTNLKGSTEYVYRVGDGTDEHWSTVYEYTTRNAEDYRIMLVGDPQIGASGNATTDTAGWEDTLTKAVEKFPDYSFIMSAGDQVNTSTSEKEYTGFFKPDALRNLPLAPVVGNHDNSVNYKYHFNQPNESAEFGVTNAGGDYYYTYGDTLFMVLNSNNMSGASHAAFMKEAAAKNPNARWKIVTFHHSIYSAASHSTETAIVNLRAALFPTIDELGIDIVLMGHDHSYVRTYNMKADQPQKDQIVDEKGRVVNPKGTAYITANSASGSKYYALKTTPEIYSEVRSQLKVPTFSNIHVTPSSIEVSTYRTDTMEEVDTYTLVKDKTAPTYTLEANGSAFADGTVYQDNETVTFKLDVKDETTGVVSQSLTLDGKPYQQGSEVDLAGKLGVHTLRIVAVDTAGNTLDTTLRFKVETSIPAMQSLLDRYTAVGDVNGPLIPQLKNSLDQADHQMNKGSKEKAAKHMQDFLKHINNKPMQGHISKSVKDVLTSDAEALINLWSKK</sequence>
<dbReference type="SUPFAM" id="SSF56300">
    <property type="entry name" value="Metallo-dependent phosphatases"/>
    <property type="match status" value="1"/>
</dbReference>
<evidence type="ECO:0000313" key="7">
    <source>
        <dbReference type="Proteomes" id="UP000006316"/>
    </source>
</evidence>
<dbReference type="EMBL" id="AJLS01000141">
    <property type="protein sequence ID" value="EKN64756.1"/>
    <property type="molecule type" value="Genomic_DNA"/>
</dbReference>
<dbReference type="STRING" id="1117379.BABA_22748"/>
<dbReference type="Gene3D" id="3.60.21.10">
    <property type="match status" value="1"/>
</dbReference>
<organism evidence="6 7">
    <name type="scientific">Neobacillus bataviensis LMG 21833</name>
    <dbReference type="NCBI Taxonomy" id="1117379"/>
    <lineage>
        <taxon>Bacteria</taxon>
        <taxon>Bacillati</taxon>
        <taxon>Bacillota</taxon>
        <taxon>Bacilli</taxon>
        <taxon>Bacillales</taxon>
        <taxon>Bacillaceae</taxon>
        <taxon>Neobacillus</taxon>
    </lineage>
</organism>
<proteinExistence type="predicted"/>
<feature type="signal peptide" evidence="2">
    <location>
        <begin position="1"/>
        <end position="34"/>
    </location>
</feature>
<feature type="domain" description="FIMAH" evidence="5">
    <location>
        <begin position="533"/>
        <end position="612"/>
    </location>
</feature>
<evidence type="ECO:0000256" key="2">
    <source>
        <dbReference type="SAM" id="SignalP"/>
    </source>
</evidence>
<dbReference type="OrthoDB" id="9809781at2"/>
<dbReference type="eggNOG" id="COG5492">
    <property type="taxonomic scope" value="Bacteria"/>
</dbReference>
<dbReference type="Pfam" id="PF16656">
    <property type="entry name" value="Pur_ac_phosph_N"/>
    <property type="match status" value="1"/>
</dbReference>
<dbReference type="PANTHER" id="PTHR45867">
    <property type="entry name" value="PURPLE ACID PHOSPHATASE"/>
    <property type="match status" value="1"/>
</dbReference>
<dbReference type="GO" id="GO:0003993">
    <property type="term" value="F:acid phosphatase activity"/>
    <property type="evidence" value="ECO:0007669"/>
    <property type="project" value="InterPro"/>
</dbReference>
<dbReference type="InterPro" id="IPR015914">
    <property type="entry name" value="PAPs_N"/>
</dbReference>
<evidence type="ECO:0000259" key="4">
    <source>
        <dbReference type="Pfam" id="PF16656"/>
    </source>
</evidence>
<accession>K6DVA5</accession>
<name>K6DVA5_9BACI</name>
<dbReference type="InterPro" id="IPR054470">
    <property type="entry name" value="FIMAH_dom"/>
</dbReference>
<dbReference type="PATRIC" id="fig|1117379.3.peg.4719"/>
<protein>
    <submittedName>
        <fullName evidence="6">Metallophosphoesterase</fullName>
    </submittedName>
</protein>
<gene>
    <name evidence="6" type="ORF">BABA_22748</name>
</gene>
<dbReference type="SUPFAM" id="SSF49363">
    <property type="entry name" value="Purple acid phosphatase, N-terminal domain"/>
    <property type="match status" value="1"/>
</dbReference>
<dbReference type="AlphaFoldDB" id="K6DVA5"/>
<dbReference type="Pfam" id="PF22888">
    <property type="entry name" value="FIMAH"/>
    <property type="match status" value="1"/>
</dbReference>
<feature type="domain" description="Calcineurin-like phosphoesterase" evidence="3">
    <location>
        <begin position="154"/>
        <end position="344"/>
    </location>
</feature>
<dbReference type="eggNOG" id="COG1409">
    <property type="taxonomic scope" value="Bacteria"/>
</dbReference>